<evidence type="ECO:0000313" key="3">
    <source>
        <dbReference type="WormBase" id="CBG24321"/>
    </source>
</evidence>
<dbReference type="WormBase" id="CBG24321">
    <property type="protein sequence ID" value="CBP12848"/>
    <property type="gene ID" value="WBGene00042462"/>
</dbReference>
<dbReference type="OMA" id="RGWNRTD"/>
<sequence>MMALGEVVAKMTTVDVIKPAGDHRGSQILQNGIKQLENLKKQMGKFARETIFGSVMKLARAMFGVSESTLTKAKQFLSKAKDRHVDTRKLRNSTALKHLSEEEKQIILDHIDKCHEEDANFSISTLHADLEHQYGYSYSPSTLYRQLRALRLSFKLKQYNPFATIRKDIIEWRRKYLKLMDKLILEGAFICYYDETWIFHGMTKIRGWNHVDTNPYLITHWGNLNNPRPGFPAASDKGQRAIVLAVTTESQILPESIDIVVSKRPDSEVLVDYHQYINSEMYKKYMMKVLPMIVKATPAGREAVLVIDNASIHNSVVEKIPTKNSSKQELLTFLSTRGISSSVIASKNDLWIEVQDFFKRNGGRKELMRYEVDEYAASLGVTLPLSVLTNLSVLTSTIGRACTKGEKIGGSLNMRKQ</sequence>
<accession>A8WKG4</accession>
<dbReference type="RefSeq" id="XP_002648211.1">
    <property type="nucleotide sequence ID" value="XM_002648165.1"/>
</dbReference>
<dbReference type="KEGG" id="cbr:CBG_24321"/>
<proteinExistence type="predicted"/>
<protein>
    <submittedName>
        <fullName evidence="1">Protein CBG24321</fullName>
    </submittedName>
</protein>
<dbReference type="CTD" id="8590214"/>
<dbReference type="PANTHER" id="PTHR33939:SF1">
    <property type="entry name" value="DUF4371 DOMAIN-CONTAINING PROTEIN"/>
    <property type="match status" value="1"/>
</dbReference>
<name>A8WKG4_CAEBR</name>
<dbReference type="GeneID" id="8590214"/>
<dbReference type="HOGENOM" id="CLU_028303_1_0_1"/>
<evidence type="ECO:0000313" key="1">
    <source>
        <dbReference type="EMBL" id="CAP20959.1"/>
    </source>
</evidence>
<reference evidence="1 2" key="2">
    <citation type="journal article" date="2011" name="PLoS Genet.">
        <title>Caenorhabditis briggsae recombinant inbred line genotypes reveal inter-strain incompatibility and the evolution of recombination.</title>
        <authorList>
            <person name="Ross J.A."/>
            <person name="Koboldt D.C."/>
            <person name="Staisch J.E."/>
            <person name="Chamberlin H.M."/>
            <person name="Gupta B.P."/>
            <person name="Miller R.D."/>
            <person name="Baird S.E."/>
            <person name="Haag E.S."/>
        </authorList>
    </citation>
    <scope>NUCLEOTIDE SEQUENCE [LARGE SCALE GENOMIC DNA]</scope>
    <source>
        <strain evidence="1 2">AF16</strain>
    </source>
</reference>
<keyword evidence="2" id="KW-1185">Reference proteome</keyword>
<evidence type="ECO:0000313" key="2">
    <source>
        <dbReference type="Proteomes" id="UP000008549"/>
    </source>
</evidence>
<dbReference type="PANTHER" id="PTHR33939">
    <property type="entry name" value="PROTEIN CBG22215"/>
    <property type="match status" value="1"/>
</dbReference>
<dbReference type="EMBL" id="HE601362">
    <property type="protein sequence ID" value="CAP20959.1"/>
    <property type="molecule type" value="Genomic_DNA"/>
</dbReference>
<dbReference type="Proteomes" id="UP000008549">
    <property type="component" value="Unassembled WGS sequence"/>
</dbReference>
<dbReference type="Gene3D" id="3.30.420.10">
    <property type="entry name" value="Ribonuclease H-like superfamily/Ribonuclease H"/>
    <property type="match status" value="1"/>
</dbReference>
<dbReference type="InParanoid" id="A8WKG4"/>
<dbReference type="InterPro" id="IPR036397">
    <property type="entry name" value="RNaseH_sf"/>
</dbReference>
<dbReference type="GO" id="GO:0003676">
    <property type="term" value="F:nucleic acid binding"/>
    <property type="evidence" value="ECO:0007669"/>
    <property type="project" value="InterPro"/>
</dbReference>
<organism evidence="1 2">
    <name type="scientific">Caenorhabditis briggsae</name>
    <dbReference type="NCBI Taxonomy" id="6238"/>
    <lineage>
        <taxon>Eukaryota</taxon>
        <taxon>Metazoa</taxon>
        <taxon>Ecdysozoa</taxon>
        <taxon>Nematoda</taxon>
        <taxon>Chromadorea</taxon>
        <taxon>Rhabditida</taxon>
        <taxon>Rhabditina</taxon>
        <taxon>Rhabditomorpha</taxon>
        <taxon>Rhabditoidea</taxon>
        <taxon>Rhabditidae</taxon>
        <taxon>Peloderinae</taxon>
        <taxon>Caenorhabditis</taxon>
    </lineage>
</organism>
<reference evidence="1 2" key="1">
    <citation type="journal article" date="2003" name="PLoS Biol.">
        <title>The genome sequence of Caenorhabditis briggsae: a platform for comparative genomics.</title>
        <authorList>
            <person name="Stein L.D."/>
            <person name="Bao Z."/>
            <person name="Blasiar D."/>
            <person name="Blumenthal T."/>
            <person name="Brent M.R."/>
            <person name="Chen N."/>
            <person name="Chinwalla A."/>
            <person name="Clarke L."/>
            <person name="Clee C."/>
            <person name="Coghlan A."/>
            <person name="Coulson A."/>
            <person name="D'Eustachio P."/>
            <person name="Fitch D.H."/>
            <person name="Fulton L.A."/>
            <person name="Fulton R.E."/>
            <person name="Griffiths-Jones S."/>
            <person name="Harris T.W."/>
            <person name="Hillier L.W."/>
            <person name="Kamath R."/>
            <person name="Kuwabara P.E."/>
            <person name="Mardis E.R."/>
            <person name="Marra M.A."/>
            <person name="Miner T.L."/>
            <person name="Minx P."/>
            <person name="Mullikin J.C."/>
            <person name="Plumb R.W."/>
            <person name="Rogers J."/>
            <person name="Schein J.E."/>
            <person name="Sohrmann M."/>
            <person name="Spieth J."/>
            <person name="Stajich J.E."/>
            <person name="Wei C."/>
            <person name="Willey D."/>
            <person name="Wilson R.K."/>
            <person name="Durbin R."/>
            <person name="Waterston R.H."/>
        </authorList>
    </citation>
    <scope>NUCLEOTIDE SEQUENCE [LARGE SCALE GENOMIC DNA]</scope>
    <source>
        <strain evidence="1 2">AF16</strain>
    </source>
</reference>
<dbReference type="AlphaFoldDB" id="A8WKG4"/>
<gene>
    <name evidence="1 3" type="ORF">CBG24321</name>
    <name evidence="1" type="ORF">CBG_24321</name>
</gene>
<dbReference type="eggNOG" id="ENOG502RZ9T">
    <property type="taxonomic scope" value="Eukaryota"/>
</dbReference>